<dbReference type="AlphaFoldDB" id="A0A509E5S2"/>
<dbReference type="RefSeq" id="WP_142581190.1">
    <property type="nucleotide sequence ID" value="NZ_CABFPH010000001.1"/>
</dbReference>
<dbReference type="SUPFAM" id="SSF53756">
    <property type="entry name" value="UDP-Glycosyltransferase/glycogen phosphorylase"/>
    <property type="match status" value="1"/>
</dbReference>
<dbReference type="Proteomes" id="UP000410984">
    <property type="component" value="Unassembled WGS sequence"/>
</dbReference>
<dbReference type="OrthoDB" id="9774625at2"/>
<protein>
    <recommendedName>
        <fullName evidence="1">Spore protein YkvP/CgeB glycosyl transferase-like domain-containing protein</fullName>
    </recommendedName>
</protein>
<dbReference type="Gene3D" id="3.40.50.2000">
    <property type="entry name" value="Glycogen Phosphorylase B"/>
    <property type="match status" value="1"/>
</dbReference>
<gene>
    <name evidence="2" type="ORF">MET9862_00159</name>
</gene>
<organism evidence="2 3">
    <name type="scientific">Methylobacterium symbioticum</name>
    <dbReference type="NCBI Taxonomy" id="2584084"/>
    <lineage>
        <taxon>Bacteria</taxon>
        <taxon>Pseudomonadati</taxon>
        <taxon>Pseudomonadota</taxon>
        <taxon>Alphaproteobacteria</taxon>
        <taxon>Hyphomicrobiales</taxon>
        <taxon>Methylobacteriaceae</taxon>
        <taxon>Methylobacterium</taxon>
    </lineage>
</organism>
<name>A0A509E5S2_9HYPH</name>
<dbReference type="InterPro" id="IPR055259">
    <property type="entry name" value="YkvP/CgeB_Glyco_trans-like"/>
</dbReference>
<reference evidence="2 3" key="1">
    <citation type="submission" date="2019-06" db="EMBL/GenBank/DDBJ databases">
        <authorList>
            <person name="Rodrigo-Torres L."/>
            <person name="Arahal R. D."/>
            <person name="Lucena T."/>
        </authorList>
    </citation>
    <scope>NUCLEOTIDE SEQUENCE [LARGE SCALE GENOMIC DNA]</scope>
    <source>
        <strain evidence="2 3">SB0023/3</strain>
    </source>
</reference>
<evidence type="ECO:0000313" key="2">
    <source>
        <dbReference type="EMBL" id="VUD69606.1"/>
    </source>
</evidence>
<dbReference type="EMBL" id="CABFPH010000001">
    <property type="protein sequence ID" value="VUD69606.1"/>
    <property type="molecule type" value="Genomic_DNA"/>
</dbReference>
<accession>A0A509E5S2</accession>
<proteinExistence type="predicted"/>
<keyword evidence="3" id="KW-1185">Reference proteome</keyword>
<dbReference type="Pfam" id="PF13524">
    <property type="entry name" value="Glyco_trans_1_2"/>
    <property type="match status" value="1"/>
</dbReference>
<evidence type="ECO:0000259" key="1">
    <source>
        <dbReference type="Pfam" id="PF13524"/>
    </source>
</evidence>
<feature type="domain" description="Spore protein YkvP/CgeB glycosyl transferase-like" evidence="1">
    <location>
        <begin position="198"/>
        <end position="348"/>
    </location>
</feature>
<sequence>MSAPLRLVVLGLSLSSSWGNGHATTYRALLKAFAGRGHDVLFLERDVPWYADHRDLPNPDFCRFALYADLAGLEAHHAAIAEADAVIVGSYVPEGVAVGDRVLAWARGTRAFYDIDTPVTLGALDAGDCAYLAPRQIGAYDLYLSFTGGPTLRRLERRYGAPAARALYCAVDVQAYAPRARPVLYDLSYLGTYSPDRQPTLERLLIEPARRAPDLHFAVAGPQYPAEIDWPGNVARIEHLPPQAHPDFFAGSRYTLNVTRADMIAAGFSPSVRLFEAGACGTPLISDSWAGLDTILAPGRDILCPTNSDEVLAILRDLPEAERVRLGAAARQAVLARHAAEIRAAELEACLREGATRRRSRRVAGPGEWGAPGPGSEAGDVVGVLATGGPILAEVSECGSEQ</sequence>
<evidence type="ECO:0000313" key="3">
    <source>
        <dbReference type="Proteomes" id="UP000410984"/>
    </source>
</evidence>